<dbReference type="PANTHER" id="PTHR23024">
    <property type="entry name" value="ARYLACETAMIDE DEACETYLASE"/>
    <property type="match status" value="1"/>
</dbReference>
<protein>
    <recommendedName>
        <fullName evidence="1">Alpha/beta hydrolase fold-3 domain-containing protein</fullName>
    </recommendedName>
</protein>
<dbReference type="SUPFAM" id="SSF53474">
    <property type="entry name" value="alpha/beta-Hydrolases"/>
    <property type="match status" value="1"/>
</dbReference>
<accession>A0A7J7NA30</accession>
<evidence type="ECO:0000259" key="1">
    <source>
        <dbReference type="Pfam" id="PF07859"/>
    </source>
</evidence>
<gene>
    <name evidence="2" type="ORF">GIB67_011267</name>
</gene>
<comment type="caution">
    <text evidence="2">The sequence shown here is derived from an EMBL/GenBank/DDBJ whole genome shotgun (WGS) entry which is preliminary data.</text>
</comment>
<dbReference type="Proteomes" id="UP000541444">
    <property type="component" value="Unassembled WGS sequence"/>
</dbReference>
<dbReference type="Pfam" id="PF07859">
    <property type="entry name" value="Abhydrolase_3"/>
    <property type="match status" value="1"/>
</dbReference>
<reference evidence="2 3" key="1">
    <citation type="journal article" date="2020" name="IScience">
        <title>Genome Sequencing of the Endangered Kingdonia uniflora (Circaeasteraceae, Ranunculales) Reveals Potential Mechanisms of Evolutionary Specialization.</title>
        <authorList>
            <person name="Sun Y."/>
            <person name="Deng T."/>
            <person name="Zhang A."/>
            <person name="Moore M.J."/>
            <person name="Landis J.B."/>
            <person name="Lin N."/>
            <person name="Zhang H."/>
            <person name="Zhang X."/>
            <person name="Huang J."/>
            <person name="Zhang X."/>
            <person name="Sun H."/>
            <person name="Wang H."/>
        </authorList>
    </citation>
    <scope>NUCLEOTIDE SEQUENCE [LARGE SCALE GENOMIC DNA]</scope>
    <source>
        <strain evidence="2">TB1705</strain>
        <tissue evidence="2">Leaf</tissue>
    </source>
</reference>
<dbReference type="InterPro" id="IPR029058">
    <property type="entry name" value="AB_hydrolase_fold"/>
</dbReference>
<evidence type="ECO:0000313" key="3">
    <source>
        <dbReference type="Proteomes" id="UP000541444"/>
    </source>
</evidence>
<evidence type="ECO:0000313" key="2">
    <source>
        <dbReference type="EMBL" id="KAF6163943.1"/>
    </source>
</evidence>
<feature type="domain" description="Alpha/beta hydrolase fold-3" evidence="1">
    <location>
        <begin position="77"/>
        <end position="298"/>
    </location>
</feature>
<dbReference type="PANTHER" id="PTHR23024:SF589">
    <property type="entry name" value="CARBOXYLESTERASE 17-RELATED"/>
    <property type="match status" value="1"/>
</dbReference>
<dbReference type="EMBL" id="JACGCM010000954">
    <property type="protein sequence ID" value="KAF6163943.1"/>
    <property type="molecule type" value="Genomic_DNA"/>
</dbReference>
<dbReference type="Gene3D" id="3.40.50.1820">
    <property type="entry name" value="alpha/beta hydrolase"/>
    <property type="match status" value="1"/>
</dbReference>
<dbReference type="InterPro" id="IPR013094">
    <property type="entry name" value="AB_hydrolase_3"/>
</dbReference>
<sequence length="320" mass="36069">MNSINVADDVEYEILPILRVYKDGRVERLVGTEVIPPSFDPQTNVTSKDVVITPETGVSARLYLPKITDSSRKLPLLIYYHGGRFCVYSPFHPAYHNYLNTLVSKANVVAISIDYRRAPEHRLPTAYNDSWAALQWVGSHCRDGGGPEAWLNDHVNFERVFLGGDSAGGNIVHNLAIKVGRDELHGLNPYGIALVHAYLWGLTPIGSEAVDPVKKANVDYVWPFLCPSSPSNDDPRVNPFAVEAPRLEHLKCKRVLVCVAEKDVLKDRGWLYYETLKKSDWEGVVEIVEAEGEDHVFHLYNQTTEKAHDFMNTFAHFLKN</sequence>
<dbReference type="GO" id="GO:0016787">
    <property type="term" value="F:hydrolase activity"/>
    <property type="evidence" value="ECO:0007669"/>
    <property type="project" value="InterPro"/>
</dbReference>
<proteinExistence type="predicted"/>
<dbReference type="InterPro" id="IPR050466">
    <property type="entry name" value="Carboxylest/Gibb_receptor"/>
</dbReference>
<keyword evidence="3" id="KW-1185">Reference proteome</keyword>
<dbReference type="AlphaFoldDB" id="A0A7J7NA30"/>
<name>A0A7J7NA30_9MAGN</name>
<organism evidence="2 3">
    <name type="scientific">Kingdonia uniflora</name>
    <dbReference type="NCBI Taxonomy" id="39325"/>
    <lineage>
        <taxon>Eukaryota</taxon>
        <taxon>Viridiplantae</taxon>
        <taxon>Streptophyta</taxon>
        <taxon>Embryophyta</taxon>
        <taxon>Tracheophyta</taxon>
        <taxon>Spermatophyta</taxon>
        <taxon>Magnoliopsida</taxon>
        <taxon>Ranunculales</taxon>
        <taxon>Circaeasteraceae</taxon>
        <taxon>Kingdonia</taxon>
    </lineage>
</organism>
<dbReference type="OrthoDB" id="408631at2759"/>